<dbReference type="PANTHER" id="PTHR30160">
    <property type="entry name" value="TETRAACYLDISACCHARIDE 4'-KINASE-RELATED"/>
    <property type="match status" value="1"/>
</dbReference>
<dbReference type="CDD" id="cd03789">
    <property type="entry name" value="GT9_LPS_heptosyltransferase"/>
    <property type="match status" value="1"/>
</dbReference>
<evidence type="ECO:0000256" key="2">
    <source>
        <dbReference type="ARBA" id="ARBA00022679"/>
    </source>
</evidence>
<sequence length="384" mass="39948">MREDYVPRHAADSEPGAYPVSHPCLDLRSGPPVPDVRRIAVLRAGGLGDLVAVLPALDALRAAYPDAEILLLCAPIHAELMTDRPGPVDRVLVVPCTRGIREPAPWEAVDEAEIAAFLAGLPPIDLALQLHGGGGYSNPFVRRVGARVTAGLRAPEAPPLDRTAPYVYLQAEAVRFLEVAALVGAPPVRLEPRLAVTEADRVAAAEALGPVTGPVVVLHPGAGDPRRRWPGGRFATLGRRLADDGATVVVVGSPHERDLVAEVAAGIRAPVRALAGEQGLSGLVGVLERAAVVVADDSGPRHLAAAVGTPTVGIFWGPNVVNAGPLTRSRHRAHVSWTAACPRCGAPLLGGGEGCTHAESLVADVPLEDVEADARELLAYHADG</sequence>
<proteinExistence type="predicted"/>
<dbReference type="Gene3D" id="3.40.50.2000">
    <property type="entry name" value="Glycogen Phosphorylase B"/>
    <property type="match status" value="2"/>
</dbReference>
<reference evidence="4" key="1">
    <citation type="journal article" date="2019" name="Int. J. Syst. Evol. Microbiol.">
        <title>The Global Catalogue of Microorganisms (GCM) 10K type strain sequencing project: providing services to taxonomists for standard genome sequencing and annotation.</title>
        <authorList>
            <consortium name="The Broad Institute Genomics Platform"/>
            <consortium name="The Broad Institute Genome Sequencing Center for Infectious Disease"/>
            <person name="Wu L."/>
            <person name="Ma J."/>
        </authorList>
    </citation>
    <scope>NUCLEOTIDE SEQUENCE [LARGE SCALE GENOMIC DNA]</scope>
    <source>
        <strain evidence="4">CGMCC 4.7397</strain>
    </source>
</reference>
<dbReference type="PANTHER" id="PTHR30160:SF1">
    <property type="entry name" value="LIPOPOLYSACCHARIDE 1,2-N-ACETYLGLUCOSAMINETRANSFERASE-RELATED"/>
    <property type="match status" value="1"/>
</dbReference>
<keyword evidence="4" id="KW-1185">Reference proteome</keyword>
<gene>
    <name evidence="3" type="ORF">ACFQH9_03345</name>
</gene>
<organism evidence="3 4">
    <name type="scientific">Pseudonocardia lutea</name>
    <dbReference type="NCBI Taxonomy" id="2172015"/>
    <lineage>
        <taxon>Bacteria</taxon>
        <taxon>Bacillati</taxon>
        <taxon>Actinomycetota</taxon>
        <taxon>Actinomycetes</taxon>
        <taxon>Pseudonocardiales</taxon>
        <taxon>Pseudonocardiaceae</taxon>
        <taxon>Pseudonocardia</taxon>
    </lineage>
</organism>
<accession>A0ABW1I4L9</accession>
<dbReference type="Proteomes" id="UP001596119">
    <property type="component" value="Unassembled WGS sequence"/>
</dbReference>
<dbReference type="RefSeq" id="WP_379564044.1">
    <property type="nucleotide sequence ID" value="NZ_JBHSQK010000007.1"/>
</dbReference>
<protein>
    <submittedName>
        <fullName evidence="3">Glycosyltransferase family 9 protein</fullName>
    </submittedName>
</protein>
<keyword evidence="2" id="KW-0808">Transferase</keyword>
<dbReference type="InterPro" id="IPR002201">
    <property type="entry name" value="Glyco_trans_9"/>
</dbReference>
<comment type="caution">
    <text evidence="3">The sequence shown here is derived from an EMBL/GenBank/DDBJ whole genome shotgun (WGS) entry which is preliminary data.</text>
</comment>
<dbReference type="Pfam" id="PF01075">
    <property type="entry name" value="Glyco_transf_9"/>
    <property type="match status" value="1"/>
</dbReference>
<name>A0ABW1I4L9_9PSEU</name>
<keyword evidence="1" id="KW-0328">Glycosyltransferase</keyword>
<dbReference type="InterPro" id="IPR051199">
    <property type="entry name" value="LPS_LOS_Heptosyltrfase"/>
</dbReference>
<evidence type="ECO:0000313" key="4">
    <source>
        <dbReference type="Proteomes" id="UP001596119"/>
    </source>
</evidence>
<evidence type="ECO:0000313" key="3">
    <source>
        <dbReference type="EMBL" id="MFC5947312.1"/>
    </source>
</evidence>
<dbReference type="EMBL" id="JBHSQK010000007">
    <property type="protein sequence ID" value="MFC5947312.1"/>
    <property type="molecule type" value="Genomic_DNA"/>
</dbReference>
<dbReference type="SUPFAM" id="SSF53756">
    <property type="entry name" value="UDP-Glycosyltransferase/glycogen phosphorylase"/>
    <property type="match status" value="1"/>
</dbReference>
<evidence type="ECO:0000256" key="1">
    <source>
        <dbReference type="ARBA" id="ARBA00022676"/>
    </source>
</evidence>